<dbReference type="WBParaSite" id="GPUH_0001981801-mRNA-1">
    <property type="protein sequence ID" value="GPUH_0001981801-mRNA-1"/>
    <property type="gene ID" value="GPUH_0001981801"/>
</dbReference>
<keyword evidence="2" id="KW-1185">Reference proteome</keyword>
<name>A0A183EFQ2_9BILA</name>
<evidence type="ECO:0000313" key="2">
    <source>
        <dbReference type="Proteomes" id="UP000271098"/>
    </source>
</evidence>
<sequence>MLRKLPNLRVGILGMAHSFEQKALIARTRKLFELVCQTYYTGDLKNLIESDENAEPIVEHMPEVEKLQADVRELLNVTEQDIITIAPGTYGFFSGLLRQYLFAVNNVLCCVSEECLVQRGQF</sequence>
<organism evidence="3">
    <name type="scientific">Gongylonema pulchrum</name>
    <dbReference type="NCBI Taxonomy" id="637853"/>
    <lineage>
        <taxon>Eukaryota</taxon>
        <taxon>Metazoa</taxon>
        <taxon>Ecdysozoa</taxon>
        <taxon>Nematoda</taxon>
        <taxon>Chromadorea</taxon>
        <taxon>Rhabditida</taxon>
        <taxon>Spirurina</taxon>
        <taxon>Spiruromorpha</taxon>
        <taxon>Spiruroidea</taxon>
        <taxon>Gongylonematidae</taxon>
        <taxon>Gongylonema</taxon>
    </lineage>
</organism>
<dbReference type="AlphaFoldDB" id="A0A183EFQ2"/>
<evidence type="ECO:0000313" key="1">
    <source>
        <dbReference type="EMBL" id="VDN34596.1"/>
    </source>
</evidence>
<evidence type="ECO:0000313" key="3">
    <source>
        <dbReference type="WBParaSite" id="GPUH_0001981801-mRNA-1"/>
    </source>
</evidence>
<proteinExistence type="predicted"/>
<dbReference type="OrthoDB" id="5774191at2759"/>
<accession>A0A183EFQ2</accession>
<reference evidence="3" key="1">
    <citation type="submission" date="2016-06" db="UniProtKB">
        <authorList>
            <consortium name="WormBaseParasite"/>
        </authorList>
    </citation>
    <scope>IDENTIFICATION</scope>
</reference>
<reference evidence="1 2" key="2">
    <citation type="submission" date="2018-11" db="EMBL/GenBank/DDBJ databases">
        <authorList>
            <consortium name="Pathogen Informatics"/>
        </authorList>
    </citation>
    <scope>NUCLEOTIDE SEQUENCE [LARGE SCALE GENOMIC DNA]</scope>
</reference>
<dbReference type="Proteomes" id="UP000271098">
    <property type="component" value="Unassembled WGS sequence"/>
</dbReference>
<protein>
    <submittedName>
        <fullName evidence="3">Universal stress family protein</fullName>
    </submittedName>
</protein>
<gene>
    <name evidence="1" type="ORF">GPUH_LOCUS19793</name>
</gene>
<dbReference type="EMBL" id="UYRT01089160">
    <property type="protein sequence ID" value="VDN34596.1"/>
    <property type="molecule type" value="Genomic_DNA"/>
</dbReference>